<dbReference type="GO" id="GO:0003700">
    <property type="term" value="F:DNA-binding transcription factor activity"/>
    <property type="evidence" value="ECO:0007669"/>
    <property type="project" value="TreeGrafter"/>
</dbReference>
<dbReference type="GO" id="GO:0003677">
    <property type="term" value="F:DNA binding"/>
    <property type="evidence" value="ECO:0007669"/>
    <property type="project" value="UniProtKB-KW"/>
</dbReference>
<dbReference type="AlphaFoldDB" id="A0A3B0Z3N3"/>
<dbReference type="SUPFAM" id="SSF51206">
    <property type="entry name" value="cAMP-binding domain-like"/>
    <property type="match status" value="1"/>
</dbReference>
<reference evidence="6" key="1">
    <citation type="submission" date="2018-06" db="EMBL/GenBank/DDBJ databases">
        <authorList>
            <person name="Zhirakovskaya E."/>
        </authorList>
    </citation>
    <scope>NUCLEOTIDE SEQUENCE</scope>
</reference>
<dbReference type="SMART" id="SM00419">
    <property type="entry name" value="HTH_CRP"/>
    <property type="match status" value="1"/>
</dbReference>
<dbReference type="PRINTS" id="PR00034">
    <property type="entry name" value="HTHCRP"/>
</dbReference>
<evidence type="ECO:0000259" key="4">
    <source>
        <dbReference type="PROSITE" id="PS50042"/>
    </source>
</evidence>
<dbReference type="InterPro" id="IPR036388">
    <property type="entry name" value="WH-like_DNA-bd_sf"/>
</dbReference>
<evidence type="ECO:0000256" key="3">
    <source>
        <dbReference type="ARBA" id="ARBA00023163"/>
    </source>
</evidence>
<dbReference type="PROSITE" id="PS51063">
    <property type="entry name" value="HTH_CRP_2"/>
    <property type="match status" value="1"/>
</dbReference>
<dbReference type="InterPro" id="IPR014710">
    <property type="entry name" value="RmlC-like_jellyroll"/>
</dbReference>
<dbReference type="SMART" id="SM00100">
    <property type="entry name" value="cNMP"/>
    <property type="match status" value="1"/>
</dbReference>
<dbReference type="PROSITE" id="PS50042">
    <property type="entry name" value="CNMP_BINDING_3"/>
    <property type="match status" value="1"/>
</dbReference>
<evidence type="ECO:0000256" key="2">
    <source>
        <dbReference type="ARBA" id="ARBA00023125"/>
    </source>
</evidence>
<dbReference type="InterPro" id="IPR050397">
    <property type="entry name" value="Env_Response_Regulators"/>
</dbReference>
<keyword evidence="3" id="KW-0804">Transcription</keyword>
<dbReference type="InterPro" id="IPR018490">
    <property type="entry name" value="cNMP-bd_dom_sf"/>
</dbReference>
<accession>A0A3B0Z3N3</accession>
<evidence type="ECO:0000313" key="6">
    <source>
        <dbReference type="EMBL" id="VAW82127.1"/>
    </source>
</evidence>
<dbReference type="InterPro" id="IPR000595">
    <property type="entry name" value="cNMP-bd_dom"/>
</dbReference>
<keyword evidence="2" id="KW-0238">DNA-binding</keyword>
<gene>
    <name evidence="6" type="ORF">MNBD_GAMMA12-106</name>
</gene>
<dbReference type="SUPFAM" id="SSF46785">
    <property type="entry name" value="Winged helix' DNA-binding domain"/>
    <property type="match status" value="1"/>
</dbReference>
<dbReference type="Gene3D" id="2.60.120.10">
    <property type="entry name" value="Jelly Rolls"/>
    <property type="match status" value="1"/>
</dbReference>
<dbReference type="EMBL" id="UOFL01000236">
    <property type="protein sequence ID" value="VAW82127.1"/>
    <property type="molecule type" value="Genomic_DNA"/>
</dbReference>
<dbReference type="PANTHER" id="PTHR24567:SF26">
    <property type="entry name" value="REGULATORY PROTEIN YEIL"/>
    <property type="match status" value="1"/>
</dbReference>
<protein>
    <recommendedName>
        <fullName evidence="7">cAMP-binding proteins - catabolite gene activator and regulatory subunit of cAMP-dependent protein kinases</fullName>
    </recommendedName>
</protein>
<dbReference type="InterPro" id="IPR012318">
    <property type="entry name" value="HTH_CRP"/>
</dbReference>
<evidence type="ECO:0008006" key="7">
    <source>
        <dbReference type="Google" id="ProtNLM"/>
    </source>
</evidence>
<feature type="domain" description="Cyclic nucleotide-binding" evidence="4">
    <location>
        <begin position="12"/>
        <end position="132"/>
    </location>
</feature>
<dbReference type="PANTHER" id="PTHR24567">
    <property type="entry name" value="CRP FAMILY TRANSCRIPTIONAL REGULATORY PROTEIN"/>
    <property type="match status" value="1"/>
</dbReference>
<dbReference type="Pfam" id="PF00027">
    <property type="entry name" value="cNMP_binding"/>
    <property type="match status" value="1"/>
</dbReference>
<sequence>MDELWFVRPYDFLHDFNSHAEQELYEIGLTVSINKDQLIFSAGSPGEYVYILLEGRIKIYELTSDGKEVIHWFCFPGELFGLAEIVRGGRRTVAAQACSKVKLLKIKHSDFVNYMQKYPDVALRIIGLLSCRLRELGDVITNLVADDVTARVMKLLTRLGARYGSDEGKEVRLNICLTHQEMADMIGTTRQTVTTVLSSLKRKDLLRIENKIIYIQNNDWINSIVDGKIIH</sequence>
<dbReference type="Gene3D" id="1.10.10.10">
    <property type="entry name" value="Winged helix-like DNA-binding domain superfamily/Winged helix DNA-binding domain"/>
    <property type="match status" value="1"/>
</dbReference>
<dbReference type="Pfam" id="PF13545">
    <property type="entry name" value="HTH_Crp_2"/>
    <property type="match status" value="1"/>
</dbReference>
<organism evidence="6">
    <name type="scientific">hydrothermal vent metagenome</name>
    <dbReference type="NCBI Taxonomy" id="652676"/>
    <lineage>
        <taxon>unclassified sequences</taxon>
        <taxon>metagenomes</taxon>
        <taxon>ecological metagenomes</taxon>
    </lineage>
</organism>
<dbReference type="CDD" id="cd00038">
    <property type="entry name" value="CAP_ED"/>
    <property type="match status" value="1"/>
</dbReference>
<dbReference type="GO" id="GO:0005829">
    <property type="term" value="C:cytosol"/>
    <property type="evidence" value="ECO:0007669"/>
    <property type="project" value="TreeGrafter"/>
</dbReference>
<keyword evidence="1" id="KW-0805">Transcription regulation</keyword>
<evidence type="ECO:0000256" key="1">
    <source>
        <dbReference type="ARBA" id="ARBA00023015"/>
    </source>
</evidence>
<feature type="domain" description="HTH crp-type" evidence="5">
    <location>
        <begin position="146"/>
        <end position="219"/>
    </location>
</feature>
<evidence type="ECO:0000259" key="5">
    <source>
        <dbReference type="PROSITE" id="PS51063"/>
    </source>
</evidence>
<name>A0A3B0Z3N3_9ZZZZ</name>
<proteinExistence type="predicted"/>
<dbReference type="InterPro" id="IPR036390">
    <property type="entry name" value="WH_DNA-bd_sf"/>
</dbReference>